<feature type="compositionally biased region" description="Polar residues" evidence="1">
    <location>
        <begin position="59"/>
        <end position="79"/>
    </location>
</feature>
<protein>
    <submittedName>
        <fullName evidence="2">Uncharacterized protein</fullName>
    </submittedName>
</protein>
<keyword evidence="3" id="KW-1185">Reference proteome</keyword>
<evidence type="ECO:0000313" key="2">
    <source>
        <dbReference type="EMBL" id="KAL2782659.1"/>
    </source>
</evidence>
<dbReference type="EMBL" id="JBFTWV010000358">
    <property type="protein sequence ID" value="KAL2782659.1"/>
    <property type="molecule type" value="Genomic_DNA"/>
</dbReference>
<feature type="region of interest" description="Disordered" evidence="1">
    <location>
        <begin position="1"/>
        <end position="92"/>
    </location>
</feature>
<gene>
    <name evidence="2" type="ORF">BJX66DRAFT_345643</name>
</gene>
<evidence type="ECO:0000256" key="1">
    <source>
        <dbReference type="SAM" id="MobiDB-lite"/>
    </source>
</evidence>
<reference evidence="2 3" key="1">
    <citation type="submission" date="2024-07" db="EMBL/GenBank/DDBJ databases">
        <title>Section-level genome sequencing and comparative genomics of Aspergillus sections Usti and Cavernicolus.</title>
        <authorList>
            <consortium name="Lawrence Berkeley National Laboratory"/>
            <person name="Nybo J.L."/>
            <person name="Vesth T.C."/>
            <person name="Theobald S."/>
            <person name="Frisvad J.C."/>
            <person name="Larsen T.O."/>
            <person name="Kjaerboelling I."/>
            <person name="Rothschild-Mancinelli K."/>
            <person name="Lyhne E.K."/>
            <person name="Kogle M.E."/>
            <person name="Barry K."/>
            <person name="Clum A."/>
            <person name="Na H."/>
            <person name="Ledsgaard L."/>
            <person name="Lin J."/>
            <person name="Lipzen A."/>
            <person name="Kuo A."/>
            <person name="Riley R."/>
            <person name="Mondo S."/>
            <person name="Labutti K."/>
            <person name="Haridas S."/>
            <person name="Pangalinan J."/>
            <person name="Salamov A.A."/>
            <person name="Simmons B.A."/>
            <person name="Magnuson J.K."/>
            <person name="Chen J."/>
            <person name="Drula E."/>
            <person name="Henrissat B."/>
            <person name="Wiebenga A."/>
            <person name="Lubbers R.J."/>
            <person name="Gomes A.C."/>
            <person name="Makela M.R."/>
            <person name="Stajich J."/>
            <person name="Grigoriev I.V."/>
            <person name="Mortensen U.H."/>
            <person name="De Vries R.P."/>
            <person name="Baker S.E."/>
            <person name="Andersen M.R."/>
        </authorList>
    </citation>
    <scope>NUCLEOTIDE SEQUENCE [LARGE SCALE GENOMIC DNA]</scope>
    <source>
        <strain evidence="2 3">CBS 209.92</strain>
    </source>
</reference>
<organism evidence="2 3">
    <name type="scientific">Aspergillus keveii</name>
    <dbReference type="NCBI Taxonomy" id="714993"/>
    <lineage>
        <taxon>Eukaryota</taxon>
        <taxon>Fungi</taxon>
        <taxon>Dikarya</taxon>
        <taxon>Ascomycota</taxon>
        <taxon>Pezizomycotina</taxon>
        <taxon>Eurotiomycetes</taxon>
        <taxon>Eurotiomycetidae</taxon>
        <taxon>Eurotiales</taxon>
        <taxon>Aspergillaceae</taxon>
        <taxon>Aspergillus</taxon>
        <taxon>Aspergillus subgen. Nidulantes</taxon>
    </lineage>
</organism>
<accession>A0ABR4FHF9</accession>
<comment type="caution">
    <text evidence="2">The sequence shown here is derived from an EMBL/GenBank/DDBJ whole genome shotgun (WGS) entry which is preliminary data.</text>
</comment>
<dbReference type="Proteomes" id="UP001610563">
    <property type="component" value="Unassembled WGS sequence"/>
</dbReference>
<proteinExistence type="predicted"/>
<name>A0ABR4FHF9_9EURO</name>
<feature type="compositionally biased region" description="Low complexity" evidence="1">
    <location>
        <begin position="7"/>
        <end position="28"/>
    </location>
</feature>
<sequence length="176" mass="18580">MARQSPKKSTNAKTAAQAAQAAPIKKTASSPINASRKRKAEDDLNNRRTGPNVEEPVAETTSNAAPTTRPAAQSPSHNAQDPAGNCIDTNNPDASGVVARQVLPEGSYIGIKIKLDDGTNTGSTFVSVEELQSDKLLDLPRVAHTTGADGTPETVIISIQRRGILYHVVFSKPAQD</sequence>
<evidence type="ECO:0000313" key="3">
    <source>
        <dbReference type="Proteomes" id="UP001610563"/>
    </source>
</evidence>